<reference evidence="3 4" key="1">
    <citation type="submission" date="2021-01" db="EMBL/GenBank/DDBJ databases">
        <title>C459-1 draft genome sequence.</title>
        <authorList>
            <person name="Zhang X.-F."/>
        </authorList>
    </citation>
    <scope>NUCLEOTIDE SEQUENCE [LARGE SCALE GENOMIC DNA]</scope>
    <source>
        <strain evidence="4">C459-1</strain>
    </source>
</reference>
<proteinExistence type="predicted"/>
<dbReference type="InterPro" id="IPR006644">
    <property type="entry name" value="Cadg"/>
</dbReference>
<dbReference type="SMART" id="SM00736">
    <property type="entry name" value="CADG"/>
    <property type="match status" value="1"/>
</dbReference>
<keyword evidence="1" id="KW-0732">Signal</keyword>
<sequence>MLYNLKKILLFFSVLFVLSVTYVRAQVLNQGDLVVVGWNSVSDKVQLVALVDIPVGTVIKITDRGWDRSNNAFVGLNPTNTGDGIVTWTLSTAVSAGTVLELFLGGSDDGTSLTNLTTSANLTTDIVTTGYLAADVMPGTGDQIFIYQGDDTNPFFIFGLNNSGGPVDANNWNNNYEVSALFVTLRDSYLPNNTGSQNALTNGVNAIGLRTANNQEDNVQYIGPIGTADKNTWLARITERANWGGSDVDGTPSNPITAAPIPKVNITAANTPPTITGVPASITITEDNMGNLDIASSNIVDGDSDPIQLKLSVSHGQIAFSATNLPVILAGNGTATATITGAPDAINSYIDVASNIQYIPTTDLNGSAADYLLIYADDGEGSGSVLLGTVPINIIAVNDPPTIMVPSVITVNQNTPTALTGISFADVDAGSATVTVTLSAVKGGFSAVSGGGVTIGGNTTLLTLMGSLANINTFITGGGIVYTPELNGVGSVSLEAHVDDLGNSGDGGAKSALGTITLNIVAVNTAPTDINLSNASVNRSGGINAVVGTFSTTDADAGDTHSYSLVSGAGSTHNASFNISGNTLRANSAAALVAGTYSVRIQTEDAGGGTFQKIFMITVVDDVAPTVSSVTVPANATYIAGQNLDFTINISKSVTVTGTPQLSLIVGSTAVNATYNAGGSTATALLFRYTVQAGDADANGIVLSSIQLNSGTIRDGANLPLTLTLNNVGNTAGIWVDGVAPSVTSVNIPSDGTYIIGETLNFTVNFDEAVIVNSSGGTPRLPLTIGAATRDAAYRSGSGSTALEFFYTVGAGDNDSDGIAVGSSIALNGGAISDNAGNTATLILSGVGSTTAVLVDGISPTDFLFSPLNGATNVTPNANLSITFNENIILGTGNIIVYDDAATPIVTIDVANHGGQLSIANNVLTINPTADLLEMTRYYVKIGNNVIHDLAGNTYAGISNNTTWAFTTADVTPPSGYAVSIDQATVTLANHTSLSFTFIGAEIGATFDYKITSSGGGTPVTGSGTIISANQQLGNIDVSGLANGALTLSVTLTDASGNVGNPATDDVTKAVNYLPLITTSGGLTAFTESVHGAPIPVAIDPALTVTDPDNTTLASAMVRITGNFLSAQDLLGWGNDGNTMGNISASYNAGTGVLTLTSAGATATLAEWQTALRAVTYSNSSANPSTANRTVGFVVNDGVESSAGATKTVSITAVNNAPVLTNLNGEDVTFTEGGPAVLIDAGGDATVSDSDSPDFDGGNLTVAFVAGSDAGEDVLGIRNEGTAAGQIGVSGGNVTYGGTTIGMLTGGTGGIDLIVTFLPTSTPVAAQALIRNLTYRNGNNTNPSIYPRTIRITLADGDGAVSLPNSVTVNMTLVNDAPIVTTSGGPTTFTESISGDPVPVAIDPALTVTDPDNTNLASATVRIMGNFLSAQDLLGWGNDGNTMGNISAAYNAGTGVLTLTSAGATATLAEWQTALRAVTYSNSSANPSTANRTVSFVINDGIDDSNSATKNILVVAVNTAPVAVDDYITVSEDIPSTGNVLTNDSDVEENALTASLVIAPVNGTVVLNADGSFTYTPNHNFNGQDSLRYQVCDNGVPTRCDNAMVYFTVLAVNDAPTIIGTPATTVDQDATYSFTPIANDVDGDVLTFSISNRPTWAAFDPATGKLTGTPSNADVGTTSGIVISVSDGTLTASLPAFSITVVNVNDAPTIIGTPSTTVDQDATYSFTPTADDIDGDVLTFSISNRPTWAAFDPATGKLTGTPRNADVGTTSGIVISVSDGSLTASLPAFDLTVTTQLFTGVSLPNGVFDYDGTVKRIAVHGNLPTDATVVYEGNERTVVGSQPVKVTLTATGYTPAVLTAQLTVKPVELTVRADAKTKVYGTADPELTYKVTGLVAGDAATVVSGSLERVAGDNVGTYAINNKDLTAANYTISYVPSTLSITKAPLTVSADAKTKVYGTVDPELTYKVTGLVAGDAATVVTGSLERVAGDNVGTYAINNKDLTATNYTISYVPSTLSITKAPLTVSADAKTKVYGAADPELTYRVTGLVAGDAATVVSGSLERVAGDNVGTYAINNKDLTATNYTINYVPSTLSITKATLTGLSLANMDVVYDGQVKSLALAGGLPTGVTVVYVNNDQVNAGRYEVTASIAESQNYFGTEIKATLLIRKAKQTISFNSPGVLSRDAGTVALDVRSSSGLPVTLTVDDPLLATVSDSNLEVHRLGTVEITAAQGGDANYEAAITVKMNVLIAADEGAKLPVIVHQALSPNGDGINEFLMIEGIGGFPENKVTIFDKNGSVLAEIAGYNNRDKVFFGTNHRDGTYFYYIDLKDNGVWKREKGYFVIRR</sequence>
<dbReference type="SUPFAM" id="SSF49313">
    <property type="entry name" value="Cadherin-like"/>
    <property type="match status" value="2"/>
</dbReference>
<dbReference type="InterPro" id="IPR015919">
    <property type="entry name" value="Cadherin-like_sf"/>
</dbReference>
<dbReference type="Gene3D" id="3.30.160.710">
    <property type="match status" value="3"/>
</dbReference>
<evidence type="ECO:0000259" key="2">
    <source>
        <dbReference type="SMART" id="SM00736"/>
    </source>
</evidence>
<gene>
    <name evidence="3" type="ORF">JKG61_11785</name>
</gene>
<dbReference type="Gene3D" id="2.60.40.10">
    <property type="entry name" value="Immunoglobulins"/>
    <property type="match status" value="2"/>
</dbReference>
<name>A0ABS1R409_9SPHI</name>
<evidence type="ECO:0000313" key="3">
    <source>
        <dbReference type="EMBL" id="MBL1409433.1"/>
    </source>
</evidence>
<dbReference type="EMBL" id="JAERTY010000005">
    <property type="protein sequence ID" value="MBL1409433.1"/>
    <property type="molecule type" value="Genomic_DNA"/>
</dbReference>
<dbReference type="Gene3D" id="2.60.40.3440">
    <property type="match status" value="1"/>
</dbReference>
<dbReference type="PANTHER" id="PTHR14139:SF2">
    <property type="entry name" value="CALSYNTENIN-1"/>
    <property type="match status" value="1"/>
</dbReference>
<dbReference type="Pfam" id="PF13205">
    <property type="entry name" value="Big_5"/>
    <property type="match status" value="1"/>
</dbReference>
<dbReference type="NCBIfam" id="NF012211">
    <property type="entry name" value="tand_rpt_95"/>
    <property type="match status" value="1"/>
</dbReference>
<dbReference type="InterPro" id="IPR013783">
    <property type="entry name" value="Ig-like_fold"/>
</dbReference>
<dbReference type="InterPro" id="IPR032812">
    <property type="entry name" value="SbsA_Ig"/>
</dbReference>
<dbReference type="Pfam" id="PF17963">
    <property type="entry name" value="Big_9"/>
    <property type="match status" value="1"/>
</dbReference>
<organism evidence="3 4">
    <name type="scientific">Sphingobacterium faecale</name>
    <dbReference type="NCBI Taxonomy" id="2803775"/>
    <lineage>
        <taxon>Bacteria</taxon>
        <taxon>Pseudomonadati</taxon>
        <taxon>Bacteroidota</taxon>
        <taxon>Sphingobacteriia</taxon>
        <taxon>Sphingobacteriales</taxon>
        <taxon>Sphingobacteriaceae</taxon>
        <taxon>Sphingobacterium</taxon>
    </lineage>
</organism>
<accession>A0ABS1R409</accession>
<dbReference type="Pfam" id="PF18676">
    <property type="entry name" value="MBG_2"/>
    <property type="match status" value="3"/>
</dbReference>
<dbReference type="Pfam" id="PF05345">
    <property type="entry name" value="He_PIG"/>
    <property type="match status" value="2"/>
</dbReference>
<dbReference type="InterPro" id="IPR041286">
    <property type="entry name" value="MBG_2"/>
</dbReference>
<protein>
    <submittedName>
        <fullName evidence="3">Tandem-95 repeat protein</fullName>
    </submittedName>
</protein>
<dbReference type="Proteomes" id="UP000625283">
    <property type="component" value="Unassembled WGS sequence"/>
</dbReference>
<comment type="caution">
    <text evidence="3">The sequence shown here is derived from an EMBL/GenBank/DDBJ whole genome shotgun (WGS) entry which is preliminary data.</text>
</comment>
<keyword evidence="4" id="KW-1185">Reference proteome</keyword>
<evidence type="ECO:0000313" key="4">
    <source>
        <dbReference type="Proteomes" id="UP000625283"/>
    </source>
</evidence>
<dbReference type="RefSeq" id="WP_202103176.1">
    <property type="nucleotide sequence ID" value="NZ_JAERTY010000005.1"/>
</dbReference>
<dbReference type="PANTHER" id="PTHR14139">
    <property type="entry name" value="CALSYNTENIN"/>
    <property type="match status" value="1"/>
</dbReference>
<dbReference type="Pfam" id="PF13585">
    <property type="entry name" value="CHU_C"/>
    <property type="match status" value="1"/>
</dbReference>
<feature type="domain" description="Dystroglycan-type cadherin-like" evidence="2">
    <location>
        <begin position="1616"/>
        <end position="1708"/>
    </location>
</feature>
<evidence type="ECO:0000256" key="1">
    <source>
        <dbReference type="ARBA" id="ARBA00022729"/>
    </source>
</evidence>